<dbReference type="EMBL" id="CAJGYM010000021">
    <property type="protein sequence ID" value="CAD6191408.1"/>
    <property type="molecule type" value="Genomic_DNA"/>
</dbReference>
<keyword evidence="1" id="KW-0812">Transmembrane</keyword>
<proteinExistence type="predicted"/>
<dbReference type="Proteomes" id="UP000835052">
    <property type="component" value="Unassembled WGS sequence"/>
</dbReference>
<protein>
    <submittedName>
        <fullName evidence="2">Uncharacterized protein</fullName>
    </submittedName>
</protein>
<dbReference type="AlphaFoldDB" id="A0A8S1H9X6"/>
<keyword evidence="1" id="KW-1133">Transmembrane helix</keyword>
<sequence length="212" mass="24280">MMFPVFKATWQAYLRLIKHHFLHTTRLVCSQFAHYAFKIDSNGLSWHLSLTLGLASLFTKQIFTTITKADGALGWIAAVPFAFHIVELVVGIYILRDTQAQEIIKATFVLFNVTSALSVLYGANFAFFAIDFAIYIATYRCVFWLLLMTLGTYGFVAGRVRIPRLFNRPLPNDVEFISAATFLWGIVKFLQIDMLTIYQNYTLERLKNLPKT</sequence>
<evidence type="ECO:0000313" key="3">
    <source>
        <dbReference type="Proteomes" id="UP000835052"/>
    </source>
</evidence>
<evidence type="ECO:0000256" key="1">
    <source>
        <dbReference type="SAM" id="Phobius"/>
    </source>
</evidence>
<keyword evidence="1" id="KW-0472">Membrane</keyword>
<feature type="transmembrane region" description="Helical" evidence="1">
    <location>
        <begin position="176"/>
        <end position="198"/>
    </location>
</feature>
<keyword evidence="3" id="KW-1185">Reference proteome</keyword>
<reference evidence="2" key="1">
    <citation type="submission" date="2020-10" db="EMBL/GenBank/DDBJ databases">
        <authorList>
            <person name="Kikuchi T."/>
        </authorList>
    </citation>
    <scope>NUCLEOTIDE SEQUENCE</scope>
    <source>
        <strain evidence="2">NKZ352</strain>
    </source>
</reference>
<feature type="transmembrane region" description="Helical" evidence="1">
    <location>
        <begin position="107"/>
        <end position="130"/>
    </location>
</feature>
<organism evidence="2 3">
    <name type="scientific">Caenorhabditis auriculariae</name>
    <dbReference type="NCBI Taxonomy" id="2777116"/>
    <lineage>
        <taxon>Eukaryota</taxon>
        <taxon>Metazoa</taxon>
        <taxon>Ecdysozoa</taxon>
        <taxon>Nematoda</taxon>
        <taxon>Chromadorea</taxon>
        <taxon>Rhabditida</taxon>
        <taxon>Rhabditina</taxon>
        <taxon>Rhabditomorpha</taxon>
        <taxon>Rhabditoidea</taxon>
        <taxon>Rhabditidae</taxon>
        <taxon>Peloderinae</taxon>
        <taxon>Caenorhabditis</taxon>
    </lineage>
</organism>
<name>A0A8S1H9X6_9PELO</name>
<evidence type="ECO:0000313" key="2">
    <source>
        <dbReference type="EMBL" id="CAD6191408.1"/>
    </source>
</evidence>
<comment type="caution">
    <text evidence="2">The sequence shown here is derived from an EMBL/GenBank/DDBJ whole genome shotgun (WGS) entry which is preliminary data.</text>
</comment>
<feature type="transmembrane region" description="Helical" evidence="1">
    <location>
        <begin position="136"/>
        <end position="156"/>
    </location>
</feature>
<feature type="transmembrane region" description="Helical" evidence="1">
    <location>
        <begin position="75"/>
        <end position="95"/>
    </location>
</feature>
<accession>A0A8S1H9X6</accession>
<gene>
    <name evidence="2" type="ORF">CAUJ_LOCUS7327</name>
</gene>